<reference evidence="8" key="1">
    <citation type="submission" date="2024-07" db="EMBL/GenBank/DDBJ databases">
        <title>Complete genome sequences of cellulolytic bacteria, Kitasatospora sp. CMC57 and Streptomyces sp. CMC78, isolated from Japanese agricultural soil.</title>
        <authorList>
            <person name="Hashimoto T."/>
            <person name="Ito M."/>
            <person name="Iwamoto M."/>
            <person name="Fukahori D."/>
            <person name="Shoda T."/>
            <person name="Sakoda M."/>
            <person name="Morohoshi T."/>
            <person name="Mitsuboshi M."/>
            <person name="Nishizawa T."/>
        </authorList>
    </citation>
    <scope>NUCLEOTIDE SEQUENCE</scope>
    <source>
        <strain evidence="8">CMC57</strain>
    </source>
</reference>
<keyword evidence="3" id="KW-0805">Transcription regulation</keyword>
<organism evidence="8">
    <name type="scientific">Kitasatospora sp. CMC57</name>
    <dbReference type="NCBI Taxonomy" id="3231513"/>
    <lineage>
        <taxon>Bacteria</taxon>
        <taxon>Bacillati</taxon>
        <taxon>Actinomycetota</taxon>
        <taxon>Actinomycetes</taxon>
        <taxon>Kitasatosporales</taxon>
        <taxon>Streptomycetaceae</taxon>
        <taxon>Kitasatospora</taxon>
    </lineage>
</organism>
<evidence type="ECO:0000256" key="5">
    <source>
        <dbReference type="ARBA" id="ARBA00023163"/>
    </source>
</evidence>
<name>A0AB33K2I8_9ACTN</name>
<dbReference type="InterPro" id="IPR011990">
    <property type="entry name" value="TPR-like_helical_dom_sf"/>
</dbReference>
<evidence type="ECO:0000259" key="7">
    <source>
        <dbReference type="PROSITE" id="PS51755"/>
    </source>
</evidence>
<dbReference type="Pfam" id="PF03704">
    <property type="entry name" value="BTAD"/>
    <property type="match status" value="1"/>
</dbReference>
<dbReference type="Gene3D" id="1.25.40.10">
    <property type="entry name" value="Tetratricopeptide repeat domain"/>
    <property type="match status" value="1"/>
</dbReference>
<dbReference type="InterPro" id="IPR001867">
    <property type="entry name" value="OmpR/PhoB-type_DNA-bd"/>
</dbReference>
<dbReference type="PANTHER" id="PTHR35807:SF1">
    <property type="entry name" value="TRANSCRIPTIONAL REGULATOR REDD"/>
    <property type="match status" value="1"/>
</dbReference>
<comment type="similarity">
    <text evidence="1">Belongs to the AfsR/DnrI/RedD regulatory family.</text>
</comment>
<gene>
    <name evidence="8" type="ORF">KCMC57_42710</name>
</gene>
<dbReference type="InterPro" id="IPR016032">
    <property type="entry name" value="Sig_transdc_resp-reg_C-effctor"/>
</dbReference>
<dbReference type="GO" id="GO:0003677">
    <property type="term" value="F:DNA binding"/>
    <property type="evidence" value="ECO:0007669"/>
    <property type="project" value="UniProtKB-UniRule"/>
</dbReference>
<dbReference type="SMART" id="SM00862">
    <property type="entry name" value="Trans_reg_C"/>
    <property type="match status" value="1"/>
</dbReference>
<evidence type="ECO:0000313" key="8">
    <source>
        <dbReference type="EMBL" id="BFP47903.1"/>
    </source>
</evidence>
<dbReference type="PANTHER" id="PTHR35807">
    <property type="entry name" value="TRANSCRIPTIONAL REGULATOR REDD-RELATED"/>
    <property type="match status" value="1"/>
</dbReference>
<evidence type="ECO:0000256" key="3">
    <source>
        <dbReference type="ARBA" id="ARBA00023015"/>
    </source>
</evidence>
<keyword evidence="4 6" id="KW-0238">DNA-binding</keyword>
<evidence type="ECO:0000256" key="1">
    <source>
        <dbReference type="ARBA" id="ARBA00005820"/>
    </source>
</evidence>
<evidence type="ECO:0000256" key="6">
    <source>
        <dbReference type="PROSITE-ProRule" id="PRU01091"/>
    </source>
</evidence>
<dbReference type="EMBL" id="AP035881">
    <property type="protein sequence ID" value="BFP47903.1"/>
    <property type="molecule type" value="Genomic_DNA"/>
</dbReference>
<evidence type="ECO:0000256" key="4">
    <source>
        <dbReference type="ARBA" id="ARBA00023125"/>
    </source>
</evidence>
<proteinExistence type="inferred from homology"/>
<keyword evidence="2" id="KW-0902">Two-component regulatory system</keyword>
<keyword evidence="5" id="KW-0804">Transcription</keyword>
<dbReference type="GO" id="GO:0006355">
    <property type="term" value="P:regulation of DNA-templated transcription"/>
    <property type="evidence" value="ECO:0007669"/>
    <property type="project" value="InterPro"/>
</dbReference>
<dbReference type="GO" id="GO:0000160">
    <property type="term" value="P:phosphorelay signal transduction system"/>
    <property type="evidence" value="ECO:0007669"/>
    <property type="project" value="UniProtKB-KW"/>
</dbReference>
<dbReference type="InterPro" id="IPR005158">
    <property type="entry name" value="BTAD"/>
</dbReference>
<dbReference type="InterPro" id="IPR036388">
    <property type="entry name" value="WH-like_DNA-bd_sf"/>
</dbReference>
<sequence length="272" mass="29806">MQINLLGPFVAHEQQTSILPTAAKPRQILALLALQANQMVTVPTLMEEIWGEEPPRTATTTLQTYILQLRRRLATAFGTDQRAAAKEVLVTRHGGYLLDVQPGEVDSSEFERILGLGQAALAAGDDATASMLLGQALKLWRGPALVDVQVGRVLEIEVLRLEEARLGALEGRVAADLRLGRHANLLGELTVLSARHPMHEGLHAQFMLAQYRSGRAWQALETYQRLRGTLVAELGIEPSARLQRLHIALLAADPRLDLVDGEPVLELNRLVG</sequence>
<dbReference type="Gene3D" id="1.10.10.10">
    <property type="entry name" value="Winged helix-like DNA-binding domain superfamily/Winged helix DNA-binding domain"/>
    <property type="match status" value="1"/>
</dbReference>
<protein>
    <recommendedName>
        <fullName evidence="7">OmpR/PhoB-type domain-containing protein</fullName>
    </recommendedName>
</protein>
<dbReference type="InterPro" id="IPR051677">
    <property type="entry name" value="AfsR-DnrI-RedD_regulator"/>
</dbReference>
<accession>A0AB33K2I8</accession>
<dbReference type="SUPFAM" id="SSF46894">
    <property type="entry name" value="C-terminal effector domain of the bipartite response regulators"/>
    <property type="match status" value="1"/>
</dbReference>
<dbReference type="CDD" id="cd15831">
    <property type="entry name" value="BTAD"/>
    <property type="match status" value="1"/>
</dbReference>
<dbReference type="PROSITE" id="PS51755">
    <property type="entry name" value="OMPR_PHOB"/>
    <property type="match status" value="1"/>
</dbReference>
<dbReference type="AlphaFoldDB" id="A0AB33K2I8"/>
<dbReference type="SUPFAM" id="SSF48452">
    <property type="entry name" value="TPR-like"/>
    <property type="match status" value="1"/>
</dbReference>
<feature type="domain" description="OmpR/PhoB-type" evidence="7">
    <location>
        <begin position="1"/>
        <end position="100"/>
    </location>
</feature>
<dbReference type="SMART" id="SM01043">
    <property type="entry name" value="BTAD"/>
    <property type="match status" value="1"/>
</dbReference>
<evidence type="ECO:0000256" key="2">
    <source>
        <dbReference type="ARBA" id="ARBA00023012"/>
    </source>
</evidence>
<dbReference type="Pfam" id="PF00486">
    <property type="entry name" value="Trans_reg_C"/>
    <property type="match status" value="1"/>
</dbReference>
<dbReference type="RefSeq" id="WP_407990182.1">
    <property type="nucleotide sequence ID" value="NZ_AP035881.2"/>
</dbReference>
<feature type="DNA-binding region" description="OmpR/PhoB-type" evidence="6">
    <location>
        <begin position="1"/>
        <end position="100"/>
    </location>
</feature>